<comment type="catalytic activity">
    <reaction evidence="10">
        <text>an acyl-CoA + a 1,2-diacyl-sn-glycerol = a triacyl-sn-glycerol + CoA</text>
        <dbReference type="Rhea" id="RHEA:10868"/>
        <dbReference type="ChEBI" id="CHEBI:17815"/>
        <dbReference type="ChEBI" id="CHEBI:57287"/>
        <dbReference type="ChEBI" id="CHEBI:58342"/>
        <dbReference type="ChEBI" id="CHEBI:64615"/>
        <dbReference type="EC" id="2.3.1.20"/>
    </reaction>
</comment>
<dbReference type="EC" id="2.3.1.20" evidence="4"/>
<feature type="region of interest" description="Disordered" evidence="11">
    <location>
        <begin position="481"/>
        <end position="545"/>
    </location>
</feature>
<sequence length="545" mass="57643">MDHLSGMDASFLHLETPEQPMHVGSLQLIDLPPGYAGDFAEDAKKYLSGRLHLASVFVRKLAMMPFDLANPVWVDDDDLDLDHHIHHVIMPRPGTMVQLERLVGRLHSSLLDRSRPLWEIHIIEGLQTGQVALYCKMHHAAIDGQAGVAVAKALFDISQTPAPVKPPRATRRAESSQLGMAELATAALSNTVQQYVKLIQSIPATAKAIGNVLGSWSQAAGQRGGFELPKSLRTAPRTPLNVSITNQRAFAARSVPLGEVKQMSRATDTSLNDIVLAICAGALKRYLADYGCKPDKPLVAGVPVSLREQGNTDFNNQVSVMLVSLATDIADPLERLAAIHESSSEGKKLSGNLKAAIPTDFPSLGVPSLVSGLASLYGRSGLADKLPPAANVAISNVPGPSFALYFAGAKVAAYFPVSIPGHGMALNMTVQSYNGALEFGLTACRRAVPDVADLGDYVLAEHRKLYGLIVGDKARDPVPEAAAAAPAAAPAKRPAAEPAAAAPKRAPRKRAASPKAAGQKVTAEAVRPAAARRKSAASKRASPLN</sequence>
<feature type="compositionally biased region" description="Low complexity" evidence="11">
    <location>
        <begin position="481"/>
        <end position="504"/>
    </location>
</feature>
<comment type="pathway">
    <text evidence="1">Glycerolipid metabolism; triacylglycerol biosynthesis.</text>
</comment>
<comment type="pathway">
    <text evidence="2">Lipid metabolism.</text>
</comment>
<keyword evidence="8" id="KW-0443">Lipid metabolism</keyword>
<evidence type="ECO:0000256" key="5">
    <source>
        <dbReference type="ARBA" id="ARBA00022516"/>
    </source>
</evidence>
<dbReference type="EMBL" id="BAABGJ010000081">
    <property type="protein sequence ID" value="GAA4358624.1"/>
    <property type="molecule type" value="Genomic_DNA"/>
</dbReference>
<dbReference type="RefSeq" id="WP_345541865.1">
    <property type="nucleotide sequence ID" value="NZ_BAABGJ010000081.1"/>
</dbReference>
<dbReference type="InterPro" id="IPR014292">
    <property type="entry name" value="Acyl_transf_WS/DGAT"/>
</dbReference>
<feature type="domain" description="O-acyltransferase WSD1-like N-terminal" evidence="12">
    <location>
        <begin position="4"/>
        <end position="275"/>
    </location>
</feature>
<evidence type="ECO:0000259" key="13">
    <source>
        <dbReference type="Pfam" id="PF06974"/>
    </source>
</evidence>
<dbReference type="InterPro" id="IPR045034">
    <property type="entry name" value="O-acyltransferase_WSD1-like"/>
</dbReference>
<evidence type="ECO:0000256" key="10">
    <source>
        <dbReference type="ARBA" id="ARBA00048109"/>
    </source>
</evidence>
<dbReference type="Pfam" id="PF06974">
    <property type="entry name" value="WS_DGAT_C"/>
    <property type="match status" value="1"/>
</dbReference>
<feature type="domain" description="O-acyltransferase WSD1 C-terminal" evidence="13">
    <location>
        <begin position="316"/>
        <end position="459"/>
    </location>
</feature>
<dbReference type="InterPro" id="IPR023213">
    <property type="entry name" value="CAT-like_dom_sf"/>
</dbReference>
<evidence type="ECO:0000256" key="1">
    <source>
        <dbReference type="ARBA" id="ARBA00004771"/>
    </source>
</evidence>
<dbReference type="NCBIfam" id="TIGR02946">
    <property type="entry name" value="acyl_WS_DGAT"/>
    <property type="match status" value="1"/>
</dbReference>
<evidence type="ECO:0000256" key="3">
    <source>
        <dbReference type="ARBA" id="ARBA00009587"/>
    </source>
</evidence>
<keyword evidence="9" id="KW-0012">Acyltransferase</keyword>
<dbReference type="SUPFAM" id="SSF52777">
    <property type="entry name" value="CoA-dependent acyltransferases"/>
    <property type="match status" value="1"/>
</dbReference>
<organism evidence="14 15">
    <name type="scientific">Variovorax defluvii</name>
    <dbReference type="NCBI Taxonomy" id="913761"/>
    <lineage>
        <taxon>Bacteria</taxon>
        <taxon>Pseudomonadati</taxon>
        <taxon>Pseudomonadota</taxon>
        <taxon>Betaproteobacteria</taxon>
        <taxon>Burkholderiales</taxon>
        <taxon>Comamonadaceae</taxon>
        <taxon>Variovorax</taxon>
    </lineage>
</organism>
<evidence type="ECO:0000256" key="6">
    <source>
        <dbReference type="ARBA" id="ARBA00022679"/>
    </source>
</evidence>
<evidence type="ECO:0000256" key="2">
    <source>
        <dbReference type="ARBA" id="ARBA00005189"/>
    </source>
</evidence>
<evidence type="ECO:0000256" key="4">
    <source>
        <dbReference type="ARBA" id="ARBA00013244"/>
    </source>
</evidence>
<evidence type="ECO:0000313" key="14">
    <source>
        <dbReference type="EMBL" id="GAA4358624.1"/>
    </source>
</evidence>
<evidence type="ECO:0000313" key="15">
    <source>
        <dbReference type="Proteomes" id="UP001500975"/>
    </source>
</evidence>
<evidence type="ECO:0000259" key="12">
    <source>
        <dbReference type="Pfam" id="PF03007"/>
    </source>
</evidence>
<dbReference type="PANTHER" id="PTHR31650:SF1">
    <property type="entry name" value="WAX ESTER SYNTHASE_DIACYLGLYCEROL ACYLTRANSFERASE 4-RELATED"/>
    <property type="match status" value="1"/>
</dbReference>
<evidence type="ECO:0000256" key="11">
    <source>
        <dbReference type="SAM" id="MobiDB-lite"/>
    </source>
</evidence>
<keyword evidence="7" id="KW-0319">Glycerol metabolism</keyword>
<evidence type="ECO:0000256" key="9">
    <source>
        <dbReference type="ARBA" id="ARBA00023315"/>
    </source>
</evidence>
<keyword evidence="15" id="KW-1185">Reference proteome</keyword>
<proteinExistence type="inferred from homology"/>
<name>A0ABP8IGV8_9BURK</name>
<dbReference type="Pfam" id="PF03007">
    <property type="entry name" value="WS_DGAT_cat"/>
    <property type="match status" value="1"/>
</dbReference>
<accession>A0ABP8IGV8</accession>
<evidence type="ECO:0000256" key="8">
    <source>
        <dbReference type="ARBA" id="ARBA00023098"/>
    </source>
</evidence>
<dbReference type="InterPro" id="IPR009721">
    <property type="entry name" value="O-acyltransferase_WSD1_C"/>
</dbReference>
<dbReference type="PANTHER" id="PTHR31650">
    <property type="entry name" value="O-ACYLTRANSFERASE (WSD1-LIKE) FAMILY PROTEIN"/>
    <property type="match status" value="1"/>
</dbReference>
<dbReference type="Gene3D" id="3.30.559.10">
    <property type="entry name" value="Chloramphenicol acetyltransferase-like domain"/>
    <property type="match status" value="1"/>
</dbReference>
<reference evidence="15" key="1">
    <citation type="journal article" date="2019" name="Int. J. Syst. Evol. Microbiol.">
        <title>The Global Catalogue of Microorganisms (GCM) 10K type strain sequencing project: providing services to taxonomists for standard genome sequencing and annotation.</title>
        <authorList>
            <consortium name="The Broad Institute Genomics Platform"/>
            <consortium name="The Broad Institute Genome Sequencing Center for Infectious Disease"/>
            <person name="Wu L."/>
            <person name="Ma J."/>
        </authorList>
    </citation>
    <scope>NUCLEOTIDE SEQUENCE [LARGE SCALE GENOMIC DNA]</scope>
    <source>
        <strain evidence="15">JCM 17804</strain>
    </source>
</reference>
<keyword evidence="5" id="KW-0444">Lipid biosynthesis</keyword>
<comment type="caution">
    <text evidence="14">The sequence shown here is derived from an EMBL/GenBank/DDBJ whole genome shotgun (WGS) entry which is preliminary data.</text>
</comment>
<dbReference type="InterPro" id="IPR004255">
    <property type="entry name" value="O-acyltransferase_WSD1_N"/>
</dbReference>
<comment type="similarity">
    <text evidence="3">Belongs to the long-chain O-acyltransferase family.</text>
</comment>
<evidence type="ECO:0000256" key="7">
    <source>
        <dbReference type="ARBA" id="ARBA00022798"/>
    </source>
</evidence>
<gene>
    <name evidence="14" type="ORF">GCM10023165_53750</name>
</gene>
<protein>
    <recommendedName>
        <fullName evidence="4">diacylglycerol O-acyltransferase</fullName>
        <ecNumber evidence="4">2.3.1.20</ecNumber>
    </recommendedName>
</protein>
<dbReference type="Proteomes" id="UP001500975">
    <property type="component" value="Unassembled WGS sequence"/>
</dbReference>
<keyword evidence="6" id="KW-0808">Transferase</keyword>
<dbReference type="Gene3D" id="3.30.559.30">
    <property type="entry name" value="Nonribosomal peptide synthetase, condensation domain"/>
    <property type="match status" value="1"/>
</dbReference>